<gene>
    <name evidence="1" type="ORF">SAMN05421824_1225</name>
</gene>
<dbReference type="Proteomes" id="UP000198999">
    <property type="component" value="Unassembled WGS sequence"/>
</dbReference>
<dbReference type="AlphaFoldDB" id="A0A1H9DFT2"/>
<proteinExistence type="predicted"/>
<protein>
    <submittedName>
        <fullName evidence="1">Uncharacterized protein</fullName>
    </submittedName>
</protein>
<accession>A0A1H9DFT2</accession>
<dbReference type="STRING" id="419940.SAMN05421824_1225"/>
<dbReference type="EMBL" id="FOFN01000001">
    <property type="protein sequence ID" value="SEQ12375.1"/>
    <property type="molecule type" value="Genomic_DNA"/>
</dbReference>
<organism evidence="1 2">
    <name type="scientific">Hyunsoonleella jejuensis</name>
    <dbReference type="NCBI Taxonomy" id="419940"/>
    <lineage>
        <taxon>Bacteria</taxon>
        <taxon>Pseudomonadati</taxon>
        <taxon>Bacteroidota</taxon>
        <taxon>Flavobacteriia</taxon>
        <taxon>Flavobacteriales</taxon>
        <taxon>Flavobacteriaceae</taxon>
    </lineage>
</organism>
<sequence length="36" mass="4258">MAKKVVVLIPLLVLHLMSFEVSKKDMIFYKSHELNR</sequence>
<name>A0A1H9DFT2_9FLAO</name>
<reference evidence="1 2" key="1">
    <citation type="submission" date="2016-10" db="EMBL/GenBank/DDBJ databases">
        <authorList>
            <person name="de Groot N.N."/>
        </authorList>
    </citation>
    <scope>NUCLEOTIDE SEQUENCE [LARGE SCALE GENOMIC DNA]</scope>
    <source>
        <strain evidence="1 2">DSM 21035</strain>
    </source>
</reference>
<keyword evidence="2" id="KW-1185">Reference proteome</keyword>
<evidence type="ECO:0000313" key="2">
    <source>
        <dbReference type="Proteomes" id="UP000198999"/>
    </source>
</evidence>
<evidence type="ECO:0000313" key="1">
    <source>
        <dbReference type="EMBL" id="SEQ12375.1"/>
    </source>
</evidence>